<dbReference type="GO" id="GO:0005829">
    <property type="term" value="C:cytosol"/>
    <property type="evidence" value="ECO:0007669"/>
    <property type="project" value="TreeGrafter"/>
</dbReference>
<dbReference type="InterPro" id="IPR007138">
    <property type="entry name" value="ABM_dom"/>
</dbReference>
<keyword evidence="3" id="KW-1185">Reference proteome</keyword>
<dbReference type="RefSeq" id="WP_109757525.1">
    <property type="nucleotide sequence ID" value="NZ_CP034588.1"/>
</dbReference>
<dbReference type="KEGG" id="salo:EF888_03815"/>
<gene>
    <name evidence="2" type="ORF">C8D95_101477</name>
</gene>
<dbReference type="OrthoDB" id="9812754at2"/>
<dbReference type="Gene3D" id="3.30.70.100">
    <property type="match status" value="1"/>
</dbReference>
<protein>
    <submittedName>
        <fullName evidence="2">Quinol monooxygenase YgiN</fullName>
    </submittedName>
</protein>
<organism evidence="2 3">
    <name type="scientific">Silicimonas algicola</name>
    <dbReference type="NCBI Taxonomy" id="1826607"/>
    <lineage>
        <taxon>Bacteria</taxon>
        <taxon>Pseudomonadati</taxon>
        <taxon>Pseudomonadota</taxon>
        <taxon>Alphaproteobacteria</taxon>
        <taxon>Rhodobacterales</taxon>
        <taxon>Paracoccaceae</taxon>
    </lineage>
</organism>
<evidence type="ECO:0000259" key="1">
    <source>
        <dbReference type="PROSITE" id="PS51725"/>
    </source>
</evidence>
<dbReference type="PANTHER" id="PTHR33336:SF1">
    <property type="entry name" value="(4S)-4-HYDROXY-5-PHOSPHONOOXYPENTANE-2,3-DIONE ISOMERASE"/>
    <property type="match status" value="1"/>
</dbReference>
<dbReference type="SUPFAM" id="SSF54909">
    <property type="entry name" value="Dimeric alpha+beta barrel"/>
    <property type="match status" value="1"/>
</dbReference>
<keyword evidence="2" id="KW-0560">Oxidoreductase</keyword>
<comment type="caution">
    <text evidence="2">The sequence shown here is derived from an EMBL/GenBank/DDBJ whole genome shotgun (WGS) entry which is preliminary data.</text>
</comment>
<dbReference type="AlphaFoldDB" id="A0A316GD78"/>
<evidence type="ECO:0000313" key="3">
    <source>
        <dbReference type="Proteomes" id="UP000245390"/>
    </source>
</evidence>
<proteinExistence type="predicted"/>
<accession>A0A316GD78</accession>
<dbReference type="InterPro" id="IPR011008">
    <property type="entry name" value="Dimeric_a/b-barrel"/>
</dbReference>
<feature type="domain" description="ABM" evidence="1">
    <location>
        <begin position="2"/>
        <end position="91"/>
    </location>
</feature>
<dbReference type="PANTHER" id="PTHR33336">
    <property type="entry name" value="QUINOL MONOOXYGENASE YGIN-RELATED"/>
    <property type="match status" value="1"/>
</dbReference>
<dbReference type="Pfam" id="PF03992">
    <property type="entry name" value="ABM"/>
    <property type="match status" value="1"/>
</dbReference>
<name>A0A316GD78_9RHOB</name>
<reference evidence="2 3" key="1">
    <citation type="submission" date="2018-05" db="EMBL/GenBank/DDBJ databases">
        <title>Genomic Encyclopedia of Type Strains, Phase IV (KMG-IV): sequencing the most valuable type-strain genomes for metagenomic binning, comparative biology and taxonomic classification.</title>
        <authorList>
            <person name="Goeker M."/>
        </authorList>
    </citation>
    <scope>NUCLEOTIDE SEQUENCE [LARGE SCALE GENOMIC DNA]</scope>
    <source>
        <strain evidence="2 3">DSM 103371</strain>
    </source>
</reference>
<dbReference type="GO" id="GO:0004497">
    <property type="term" value="F:monooxygenase activity"/>
    <property type="evidence" value="ECO:0007669"/>
    <property type="project" value="UniProtKB-KW"/>
</dbReference>
<evidence type="ECO:0000313" key="2">
    <source>
        <dbReference type="EMBL" id="PWK58662.1"/>
    </source>
</evidence>
<dbReference type="PROSITE" id="PS51725">
    <property type="entry name" value="ABM"/>
    <property type="match status" value="1"/>
</dbReference>
<keyword evidence="2" id="KW-0503">Monooxygenase</keyword>
<dbReference type="Proteomes" id="UP000245390">
    <property type="component" value="Unassembled WGS sequence"/>
</dbReference>
<dbReference type="EMBL" id="QGGV01000001">
    <property type="protein sequence ID" value="PWK58662.1"/>
    <property type="molecule type" value="Genomic_DNA"/>
</dbReference>
<sequence>MFVVTVEFRSAPEHTGDFLTALRENARASLEVEPGCQRFDVCRDPKDQSRFFLYEIYDDAAAFQAHKATSHYGTFSERIESWTEHKAVAMFRLDGPPA</sequence>
<dbReference type="InterPro" id="IPR050744">
    <property type="entry name" value="AI-2_Isomerase_LsrG"/>
</dbReference>